<dbReference type="EMBL" id="BMAO01005657">
    <property type="protein sequence ID" value="GFR02944.1"/>
    <property type="molecule type" value="Genomic_DNA"/>
</dbReference>
<dbReference type="Proteomes" id="UP000887116">
    <property type="component" value="Unassembled WGS sequence"/>
</dbReference>
<evidence type="ECO:0000313" key="1">
    <source>
        <dbReference type="EMBL" id="GFR02944.1"/>
    </source>
</evidence>
<comment type="caution">
    <text evidence="1">The sequence shown here is derived from an EMBL/GenBank/DDBJ whole genome shotgun (WGS) entry which is preliminary data.</text>
</comment>
<reference evidence="1" key="1">
    <citation type="submission" date="2020-07" db="EMBL/GenBank/DDBJ databases">
        <title>Multicomponent nature underlies the extraordinary mechanical properties of spider dragline silk.</title>
        <authorList>
            <person name="Kono N."/>
            <person name="Nakamura H."/>
            <person name="Mori M."/>
            <person name="Yoshida Y."/>
            <person name="Ohtoshi R."/>
            <person name="Malay A.D."/>
            <person name="Moran D.A.P."/>
            <person name="Tomita M."/>
            <person name="Numata K."/>
            <person name="Arakawa K."/>
        </authorList>
    </citation>
    <scope>NUCLEOTIDE SEQUENCE</scope>
</reference>
<name>A0A8X6HH26_TRICU</name>
<accession>A0A8X6HH26</accession>
<organism evidence="1 2">
    <name type="scientific">Trichonephila clavata</name>
    <name type="common">Joro spider</name>
    <name type="synonym">Nephila clavata</name>
    <dbReference type="NCBI Taxonomy" id="2740835"/>
    <lineage>
        <taxon>Eukaryota</taxon>
        <taxon>Metazoa</taxon>
        <taxon>Ecdysozoa</taxon>
        <taxon>Arthropoda</taxon>
        <taxon>Chelicerata</taxon>
        <taxon>Arachnida</taxon>
        <taxon>Araneae</taxon>
        <taxon>Araneomorphae</taxon>
        <taxon>Entelegynae</taxon>
        <taxon>Araneoidea</taxon>
        <taxon>Nephilidae</taxon>
        <taxon>Trichonephila</taxon>
    </lineage>
</organism>
<keyword evidence="2" id="KW-1185">Reference proteome</keyword>
<dbReference type="AlphaFoldDB" id="A0A8X6HH26"/>
<gene>
    <name evidence="1" type="ORF">TNCT_89841</name>
</gene>
<sequence>MISMSGGTLATRRALADSVKDARAFMIKGARRSEIYVAFLAKEVKFWATSSRLPQVAKLSDVIRGEEKKW</sequence>
<evidence type="ECO:0000313" key="2">
    <source>
        <dbReference type="Proteomes" id="UP000887116"/>
    </source>
</evidence>
<protein>
    <submittedName>
        <fullName evidence="1">Uncharacterized protein</fullName>
    </submittedName>
</protein>
<proteinExistence type="predicted"/>